<dbReference type="Gene3D" id="1.10.10.10">
    <property type="entry name" value="Winged helix-like DNA-binding domain superfamily/Winged helix DNA-binding domain"/>
    <property type="match status" value="1"/>
</dbReference>
<dbReference type="SUPFAM" id="SSF88659">
    <property type="entry name" value="Sigma3 and sigma4 domains of RNA polymerase sigma factors"/>
    <property type="match status" value="1"/>
</dbReference>
<dbReference type="RefSeq" id="WP_219671603.1">
    <property type="nucleotide sequence ID" value="NZ_WTFF01000420.1"/>
</dbReference>
<accession>A0ABS6ZFK2</accession>
<evidence type="ECO:0000313" key="2">
    <source>
        <dbReference type="EMBL" id="MBW5486540.1"/>
    </source>
</evidence>
<feature type="compositionally biased region" description="Pro residues" evidence="1">
    <location>
        <begin position="54"/>
        <end position="63"/>
    </location>
</feature>
<sequence length="364" mass="37596">VSAHVSASAAAAAADAVSATGARAADRAPIAVPAAGSDGGSAAGPDAAQHAGPDPAPAAPAGPVPMGRRSGPGLNPSGGGPLCAPGADSAAGPRTPEQDFDGLYAFAAPALVRQTYLLTGRRHLARCAVERAFRLAWDRWPEVATDPDPVGWVRAAAYDWALSPWHRFHRRPRKHPDKTPADPADLILMDALLALPPRRRRTVLLYDGVGLDLPDTAAETEASTPVAGGRLVRAHAFLAARVPELAAVPPGERPELLHDRLGALVPAVRLEPRAAASVRLTGEHRNRRLTRAAVGLTAVIAVATTYTAFTAPTGYVAPQAPGTSVSGVPPHAGPPPLTVEGRELQQKLRTGPVAGPARLVPRVE</sequence>
<dbReference type="InterPro" id="IPR036388">
    <property type="entry name" value="WH-like_DNA-bd_sf"/>
</dbReference>
<gene>
    <name evidence="2" type="ORF">GPJ59_32990</name>
</gene>
<feature type="compositionally biased region" description="Low complexity" evidence="1">
    <location>
        <begin position="43"/>
        <end position="53"/>
    </location>
</feature>
<evidence type="ECO:0008006" key="4">
    <source>
        <dbReference type="Google" id="ProtNLM"/>
    </source>
</evidence>
<evidence type="ECO:0000313" key="3">
    <source>
        <dbReference type="Proteomes" id="UP000812013"/>
    </source>
</evidence>
<organism evidence="2 3">
    <name type="scientific">Streptomyces bambusae</name>
    <dbReference type="NCBI Taxonomy" id="1550616"/>
    <lineage>
        <taxon>Bacteria</taxon>
        <taxon>Bacillati</taxon>
        <taxon>Actinomycetota</taxon>
        <taxon>Actinomycetes</taxon>
        <taxon>Kitasatosporales</taxon>
        <taxon>Streptomycetaceae</taxon>
        <taxon>Streptomyces</taxon>
    </lineage>
</organism>
<evidence type="ECO:0000256" key="1">
    <source>
        <dbReference type="SAM" id="MobiDB-lite"/>
    </source>
</evidence>
<dbReference type="InterPro" id="IPR013324">
    <property type="entry name" value="RNA_pol_sigma_r3/r4-like"/>
</dbReference>
<feature type="non-terminal residue" evidence="2">
    <location>
        <position position="1"/>
    </location>
</feature>
<reference evidence="2 3" key="1">
    <citation type="submission" date="2019-12" db="EMBL/GenBank/DDBJ databases">
        <title>Genome sequence of Streptomyces bambusae.</title>
        <authorList>
            <person name="Bansal K."/>
            <person name="Choksket S."/>
            <person name="Korpole S."/>
            <person name="Patil P.B."/>
        </authorList>
    </citation>
    <scope>NUCLEOTIDE SEQUENCE [LARGE SCALE GENOMIC DNA]</scope>
    <source>
        <strain evidence="2 3">SK60</strain>
    </source>
</reference>
<comment type="caution">
    <text evidence="2">The sequence shown here is derived from an EMBL/GenBank/DDBJ whole genome shotgun (WGS) entry which is preliminary data.</text>
</comment>
<keyword evidence="3" id="KW-1185">Reference proteome</keyword>
<proteinExistence type="predicted"/>
<protein>
    <recommendedName>
        <fullName evidence="4">RNA polymerase subunit sigma-70</fullName>
    </recommendedName>
</protein>
<dbReference type="Proteomes" id="UP000812013">
    <property type="component" value="Unassembled WGS sequence"/>
</dbReference>
<dbReference type="EMBL" id="WTFF01000420">
    <property type="protein sequence ID" value="MBW5486540.1"/>
    <property type="molecule type" value="Genomic_DNA"/>
</dbReference>
<feature type="compositionally biased region" description="Low complexity" evidence="1">
    <location>
        <begin position="64"/>
        <end position="75"/>
    </location>
</feature>
<feature type="region of interest" description="Disordered" evidence="1">
    <location>
        <begin position="32"/>
        <end position="96"/>
    </location>
</feature>
<name>A0ABS6ZFK2_9ACTN</name>